<organism evidence="1 2">
    <name type="scientific">Saccharopolyspora gloriosae</name>
    <dbReference type="NCBI Taxonomy" id="455344"/>
    <lineage>
        <taxon>Bacteria</taxon>
        <taxon>Bacillati</taxon>
        <taxon>Actinomycetota</taxon>
        <taxon>Actinomycetes</taxon>
        <taxon>Pseudonocardiales</taxon>
        <taxon>Pseudonocardiaceae</taxon>
        <taxon>Saccharopolyspora</taxon>
    </lineage>
</organism>
<proteinExistence type="predicted"/>
<evidence type="ECO:0000313" key="1">
    <source>
        <dbReference type="EMBL" id="MBB5070998.1"/>
    </source>
</evidence>
<name>A0A840NKZ8_9PSEU</name>
<protein>
    <submittedName>
        <fullName evidence="1">Uncharacterized protein</fullName>
    </submittedName>
</protein>
<accession>A0A840NKZ8</accession>
<dbReference type="EMBL" id="JACHIV010000001">
    <property type="protein sequence ID" value="MBB5070998.1"/>
    <property type="molecule type" value="Genomic_DNA"/>
</dbReference>
<keyword evidence="2" id="KW-1185">Reference proteome</keyword>
<sequence length="52" mass="5817">MAFELRTRPDPGRPARRAAHLAIFVKTAVCWDIGMSRVDRAVSIEPPPDARD</sequence>
<dbReference type="Proteomes" id="UP000580474">
    <property type="component" value="Unassembled WGS sequence"/>
</dbReference>
<gene>
    <name evidence="1" type="ORF">BJ969_004086</name>
</gene>
<dbReference type="RefSeq" id="WP_184480998.1">
    <property type="nucleotide sequence ID" value="NZ_JACHIV010000001.1"/>
</dbReference>
<dbReference type="AlphaFoldDB" id="A0A840NKZ8"/>
<reference evidence="1 2" key="1">
    <citation type="submission" date="2020-08" db="EMBL/GenBank/DDBJ databases">
        <title>Sequencing the genomes of 1000 actinobacteria strains.</title>
        <authorList>
            <person name="Klenk H.-P."/>
        </authorList>
    </citation>
    <scope>NUCLEOTIDE SEQUENCE [LARGE SCALE GENOMIC DNA]</scope>
    <source>
        <strain evidence="1 2">DSM 45582</strain>
    </source>
</reference>
<evidence type="ECO:0000313" key="2">
    <source>
        <dbReference type="Proteomes" id="UP000580474"/>
    </source>
</evidence>
<comment type="caution">
    <text evidence="1">The sequence shown here is derived from an EMBL/GenBank/DDBJ whole genome shotgun (WGS) entry which is preliminary data.</text>
</comment>